<dbReference type="EC" id="3.-.-.-" evidence="4"/>
<keyword evidence="4" id="KW-0378">Hydrolase</keyword>
<accession>A0AB39HVX7</accession>
<keyword evidence="2" id="KW-0732">Signal</keyword>
<gene>
    <name evidence="4" type="ORF">AB4Y30_08415</name>
</gene>
<feature type="signal peptide" evidence="2">
    <location>
        <begin position="1"/>
        <end position="28"/>
    </location>
</feature>
<dbReference type="InterPro" id="IPR050491">
    <property type="entry name" value="AmpC-like"/>
</dbReference>
<evidence type="ECO:0000313" key="4">
    <source>
        <dbReference type="EMBL" id="XDK34361.1"/>
    </source>
</evidence>
<dbReference type="RefSeq" id="WP_368655033.1">
    <property type="nucleotide sequence ID" value="NZ_CP162599.1"/>
</dbReference>
<dbReference type="GO" id="GO:0016787">
    <property type="term" value="F:hydrolase activity"/>
    <property type="evidence" value="ECO:0007669"/>
    <property type="project" value="UniProtKB-KW"/>
</dbReference>
<dbReference type="PANTHER" id="PTHR46825">
    <property type="entry name" value="D-ALANYL-D-ALANINE-CARBOXYPEPTIDASE/ENDOPEPTIDASE AMPH"/>
    <property type="match status" value="1"/>
</dbReference>
<dbReference type="SUPFAM" id="SSF56601">
    <property type="entry name" value="beta-lactamase/transpeptidase-like"/>
    <property type="match status" value="1"/>
</dbReference>
<dbReference type="PANTHER" id="PTHR46825:SF9">
    <property type="entry name" value="BETA-LACTAMASE-RELATED DOMAIN-CONTAINING PROTEIN"/>
    <property type="match status" value="1"/>
</dbReference>
<feature type="transmembrane region" description="Helical" evidence="1">
    <location>
        <begin position="592"/>
        <end position="619"/>
    </location>
</feature>
<name>A0AB39HVX7_9BACI</name>
<feature type="chain" id="PRO_5044347552" evidence="2">
    <location>
        <begin position="29"/>
        <end position="651"/>
    </location>
</feature>
<keyword evidence="1" id="KW-0812">Transmembrane</keyword>
<evidence type="ECO:0000259" key="3">
    <source>
        <dbReference type="Pfam" id="PF00144"/>
    </source>
</evidence>
<evidence type="ECO:0000256" key="2">
    <source>
        <dbReference type="SAM" id="SignalP"/>
    </source>
</evidence>
<protein>
    <submittedName>
        <fullName evidence="4">Serine hydrolase domain-containing protein</fullName>
        <ecNumber evidence="4">3.-.-.-</ecNumber>
    </submittedName>
</protein>
<sequence>MKLLKVGFICLIAMTLLLSSFNTLNVFASTENLDSSDVEAFLDGIMQEKMEEFHIANATVSVVADGEVVLAKGYGYADLDNQEPVDAEHTLFRIGSTSKLFTWTAVMQLVEQGKLDLDTDVNDYLDFEIPDELEYKTQGSSEFNAITLKHLMSHTPGFEDYSSEIFKLSEDQMVPLDEYLREKLPARIFPAGEVIAYSNYGTALAGYIVEQVSGMPFAEYIETHIYAPLGMEHSTFRQPISENLDANITKAYRYVDGDFLEGEFEFIPPEPAGSMSSSAHDMAQFMLAFLQEGEYDGEKILEKDTVKKMFGQLYSPHQNLQGMAHGFIEGIFNEKRTAYHPGNTMLFNTGFYLLPEEQIGIFISHSGGSYLANNEVFQAFMDHYFPVGDVETFLPTDGMLERSKKFKGEYQQNRKSLTTEDKFLSLLTGVISVDVDDDGYLMVTHLGETDRFMEVEPGLYHNLEEGRSQDPAGAFQNIIFGTDPFGKIMLMTDGPMSYSKADWYKSGGFNFILIILSILFIIGSLFYWGIKSIIQRFRGKKIEQTSLALTAKGMAIIYGLLTIVFLIDFMSTGNLHPIYQLPPTAYGETSPWSAFTVFIPYLMIIISLAIAIFTVLAWWKKFWQKPGRIHYSLFAGATMALLWIFVYWNVI</sequence>
<feature type="transmembrane region" description="Helical" evidence="1">
    <location>
        <begin position="508"/>
        <end position="528"/>
    </location>
</feature>
<evidence type="ECO:0000256" key="1">
    <source>
        <dbReference type="SAM" id="Phobius"/>
    </source>
</evidence>
<dbReference type="Gene3D" id="3.40.710.10">
    <property type="entry name" value="DD-peptidase/beta-lactamase superfamily"/>
    <property type="match status" value="1"/>
</dbReference>
<dbReference type="EMBL" id="CP162599">
    <property type="protein sequence ID" value="XDK34361.1"/>
    <property type="molecule type" value="Genomic_DNA"/>
</dbReference>
<dbReference type="Pfam" id="PF00144">
    <property type="entry name" value="Beta-lactamase"/>
    <property type="match status" value="1"/>
</dbReference>
<reference evidence="4" key="1">
    <citation type="submission" date="2024-07" db="EMBL/GenBank/DDBJ databases">
        <title>Halotolerant mesophilic bacterium Ornithinibacillus sp. 4-3, sp. nov., isolated from soil.</title>
        <authorList>
            <person name="Sidarenka A.V."/>
            <person name="Guliayeva D.E."/>
            <person name="Leanovich S.I."/>
            <person name="Hileuskaya K.S."/>
            <person name="Akhremchuk A.E."/>
            <person name="Sikolenko M.A."/>
            <person name="Valentovich L.N."/>
        </authorList>
    </citation>
    <scope>NUCLEOTIDE SEQUENCE</scope>
    <source>
        <strain evidence="4">4-3</strain>
    </source>
</reference>
<feature type="transmembrane region" description="Helical" evidence="1">
    <location>
        <begin position="549"/>
        <end position="572"/>
    </location>
</feature>
<keyword evidence="1" id="KW-1133">Transmembrane helix</keyword>
<organism evidence="4">
    <name type="scientific">Ornithinibacillus sp. 4-3</name>
    <dbReference type="NCBI Taxonomy" id="3231488"/>
    <lineage>
        <taxon>Bacteria</taxon>
        <taxon>Bacillati</taxon>
        <taxon>Bacillota</taxon>
        <taxon>Bacilli</taxon>
        <taxon>Bacillales</taxon>
        <taxon>Bacillaceae</taxon>
        <taxon>Ornithinibacillus</taxon>
    </lineage>
</organism>
<feature type="transmembrane region" description="Helical" evidence="1">
    <location>
        <begin position="631"/>
        <end position="650"/>
    </location>
</feature>
<dbReference type="AlphaFoldDB" id="A0AB39HVX7"/>
<proteinExistence type="predicted"/>
<keyword evidence="1" id="KW-0472">Membrane</keyword>
<dbReference type="InterPro" id="IPR012338">
    <property type="entry name" value="Beta-lactam/transpept-like"/>
</dbReference>
<dbReference type="InterPro" id="IPR001466">
    <property type="entry name" value="Beta-lactam-related"/>
</dbReference>
<feature type="domain" description="Beta-lactamase-related" evidence="3">
    <location>
        <begin position="42"/>
        <end position="365"/>
    </location>
</feature>